<dbReference type="Proteomes" id="UP000559598">
    <property type="component" value="Unassembled WGS sequence"/>
</dbReference>
<organism evidence="1 2">
    <name type="scientific">Anoxybacteroides voinovskiense</name>
    <dbReference type="NCBI Taxonomy" id="230470"/>
    <lineage>
        <taxon>Bacteria</taxon>
        <taxon>Bacillati</taxon>
        <taxon>Bacillota</taxon>
        <taxon>Bacilli</taxon>
        <taxon>Bacillales</taxon>
        <taxon>Anoxybacillaceae</taxon>
        <taxon>Anoxybacteroides</taxon>
    </lineage>
</organism>
<dbReference type="RefSeq" id="WP_183186113.1">
    <property type="nucleotide sequence ID" value="NZ_BMNP01000048.1"/>
</dbReference>
<evidence type="ECO:0000313" key="1">
    <source>
        <dbReference type="EMBL" id="MBB4075655.1"/>
    </source>
</evidence>
<gene>
    <name evidence="1" type="ORF">GGR02_003509</name>
</gene>
<reference evidence="1 2" key="1">
    <citation type="submission" date="2020-08" db="EMBL/GenBank/DDBJ databases">
        <title>Genomic Encyclopedia of Type Strains, Phase IV (KMG-IV): sequencing the most valuable type-strain genomes for metagenomic binning, comparative biology and taxonomic classification.</title>
        <authorList>
            <person name="Goeker M."/>
        </authorList>
    </citation>
    <scope>NUCLEOTIDE SEQUENCE [LARGE SCALE GENOMIC DNA]</scope>
    <source>
        <strain evidence="1 2">DSM 17075</strain>
    </source>
</reference>
<protein>
    <submittedName>
        <fullName evidence="1">Uncharacterized protein</fullName>
    </submittedName>
</protein>
<evidence type="ECO:0000313" key="2">
    <source>
        <dbReference type="Proteomes" id="UP000559598"/>
    </source>
</evidence>
<comment type="caution">
    <text evidence="1">The sequence shown here is derived from an EMBL/GenBank/DDBJ whole genome shotgun (WGS) entry which is preliminary data.</text>
</comment>
<sequence length="158" mass="18924">MHYELKWDTNTPTRFNQQQLFLHHHVTVHVQKRTLKTDNLSELNQLCKKLEKKTPYVLTKFYFKKDLLVIEFWGIEPLSSSLTLQEASSAWHRMQFACFKTFPIPQTGWEVRVTSSIGTMPKFLDMIDKKSLPQKLENWLLRQQMEYDSFPIYQPKGW</sequence>
<keyword evidence="2" id="KW-1185">Reference proteome</keyword>
<accession>A0A840DVQ7</accession>
<dbReference type="AlphaFoldDB" id="A0A840DVQ7"/>
<proteinExistence type="predicted"/>
<name>A0A840DVQ7_9BACL</name>
<dbReference type="EMBL" id="JACIDE010000044">
    <property type="protein sequence ID" value="MBB4075655.1"/>
    <property type="molecule type" value="Genomic_DNA"/>
</dbReference>